<protein>
    <submittedName>
        <fullName evidence="2">Uncharacterized protein</fullName>
    </submittedName>
</protein>
<evidence type="ECO:0000313" key="3">
    <source>
        <dbReference type="Proteomes" id="UP000011115"/>
    </source>
</evidence>
<organism evidence="2 3">
    <name type="scientific">Solanum tuberosum</name>
    <name type="common">Potato</name>
    <dbReference type="NCBI Taxonomy" id="4113"/>
    <lineage>
        <taxon>Eukaryota</taxon>
        <taxon>Viridiplantae</taxon>
        <taxon>Streptophyta</taxon>
        <taxon>Embryophyta</taxon>
        <taxon>Tracheophyta</taxon>
        <taxon>Spermatophyta</taxon>
        <taxon>Magnoliopsida</taxon>
        <taxon>eudicotyledons</taxon>
        <taxon>Gunneridae</taxon>
        <taxon>Pentapetalae</taxon>
        <taxon>asterids</taxon>
        <taxon>lamiids</taxon>
        <taxon>Solanales</taxon>
        <taxon>Solanaceae</taxon>
        <taxon>Solanoideae</taxon>
        <taxon>Solaneae</taxon>
        <taxon>Solanum</taxon>
    </lineage>
</organism>
<dbReference type="HOGENOM" id="CLU_2547062_0_0_1"/>
<evidence type="ECO:0000313" key="2">
    <source>
        <dbReference type="EnsemblPlants" id="PGSC0003DMT400016873"/>
    </source>
</evidence>
<dbReference type="Gramene" id="PGSC0003DMT400016873">
    <property type="protein sequence ID" value="PGSC0003DMT400016873"/>
    <property type="gene ID" value="PGSC0003DMG402006600"/>
</dbReference>
<reference evidence="3" key="1">
    <citation type="journal article" date="2011" name="Nature">
        <title>Genome sequence and analysis of the tuber crop potato.</title>
        <authorList>
            <consortium name="The Potato Genome Sequencing Consortium"/>
        </authorList>
    </citation>
    <scope>NUCLEOTIDE SEQUENCE [LARGE SCALE GENOMIC DNA]</scope>
    <source>
        <strain evidence="3">cv. DM1-3 516 R44</strain>
    </source>
</reference>
<feature type="region of interest" description="Disordered" evidence="1">
    <location>
        <begin position="1"/>
        <end position="20"/>
    </location>
</feature>
<dbReference type="Proteomes" id="UP000011115">
    <property type="component" value="Unassembled WGS sequence"/>
</dbReference>
<reference evidence="2" key="2">
    <citation type="submission" date="2015-06" db="UniProtKB">
        <authorList>
            <consortium name="EnsemblPlants"/>
        </authorList>
    </citation>
    <scope>IDENTIFICATION</scope>
    <source>
        <strain evidence="2">DM1-3 516 R44</strain>
    </source>
</reference>
<dbReference type="InParanoid" id="M1A893"/>
<sequence>MFSSNSPSNTPTTSTTVKQLSKGVRGNGSIDSIPVILEAFVFPSLSIPLSTLGIEGGFWDIGVGNPKSSPSLASVYPAGALSS</sequence>
<dbReference type="PaxDb" id="4113-PGSC0003DMT400016873"/>
<keyword evidence="3" id="KW-1185">Reference proteome</keyword>
<evidence type="ECO:0000256" key="1">
    <source>
        <dbReference type="SAM" id="MobiDB-lite"/>
    </source>
</evidence>
<dbReference type="EnsemblPlants" id="PGSC0003DMT400016873">
    <property type="protein sequence ID" value="PGSC0003DMT400016873"/>
    <property type="gene ID" value="PGSC0003DMG402006600"/>
</dbReference>
<feature type="compositionally biased region" description="Low complexity" evidence="1">
    <location>
        <begin position="1"/>
        <end position="16"/>
    </location>
</feature>
<proteinExistence type="predicted"/>
<dbReference type="AlphaFoldDB" id="M1A893"/>
<name>M1A893_SOLTU</name>
<accession>M1A893</accession>